<comment type="caution">
    <text evidence="1">The sequence shown here is derived from an EMBL/GenBank/DDBJ whole genome shotgun (WGS) entry which is preliminary data.</text>
</comment>
<evidence type="ECO:0000313" key="2">
    <source>
        <dbReference type="Proteomes" id="UP000789759"/>
    </source>
</evidence>
<proteinExistence type="predicted"/>
<dbReference type="Proteomes" id="UP000789759">
    <property type="component" value="Unassembled WGS sequence"/>
</dbReference>
<feature type="non-terminal residue" evidence="1">
    <location>
        <position position="1"/>
    </location>
</feature>
<dbReference type="AlphaFoldDB" id="A0A9N9PBF9"/>
<name>A0A9N9PBF9_9GLOM</name>
<protein>
    <submittedName>
        <fullName evidence="1">5887_t:CDS:1</fullName>
    </submittedName>
</protein>
<sequence length="53" mass="6411">PLELTDPLFEINFDYNYPYITTSRLNILLDRSEFIYPPEYLDESDNSYDPFQL</sequence>
<accession>A0A9N9PBF9</accession>
<dbReference type="OrthoDB" id="10449182at2759"/>
<keyword evidence="2" id="KW-1185">Reference proteome</keyword>
<organism evidence="1 2">
    <name type="scientific">Cetraspora pellucida</name>
    <dbReference type="NCBI Taxonomy" id="1433469"/>
    <lineage>
        <taxon>Eukaryota</taxon>
        <taxon>Fungi</taxon>
        <taxon>Fungi incertae sedis</taxon>
        <taxon>Mucoromycota</taxon>
        <taxon>Glomeromycotina</taxon>
        <taxon>Glomeromycetes</taxon>
        <taxon>Diversisporales</taxon>
        <taxon>Gigasporaceae</taxon>
        <taxon>Cetraspora</taxon>
    </lineage>
</organism>
<gene>
    <name evidence="1" type="ORF">CPELLU_LOCUS18227</name>
</gene>
<reference evidence="1" key="1">
    <citation type="submission" date="2021-06" db="EMBL/GenBank/DDBJ databases">
        <authorList>
            <person name="Kallberg Y."/>
            <person name="Tangrot J."/>
            <person name="Rosling A."/>
        </authorList>
    </citation>
    <scope>NUCLEOTIDE SEQUENCE</scope>
    <source>
        <strain evidence="1">FL966</strain>
    </source>
</reference>
<evidence type="ECO:0000313" key="1">
    <source>
        <dbReference type="EMBL" id="CAG8806726.1"/>
    </source>
</evidence>
<dbReference type="EMBL" id="CAJVQA010035123">
    <property type="protein sequence ID" value="CAG8806726.1"/>
    <property type="molecule type" value="Genomic_DNA"/>
</dbReference>